<evidence type="ECO:0000256" key="3">
    <source>
        <dbReference type="ARBA" id="ARBA00022833"/>
    </source>
</evidence>
<keyword evidence="2 4" id="KW-0863">Zinc-finger</keyword>
<keyword evidence="7" id="KW-1185">Reference proteome</keyword>
<proteinExistence type="predicted"/>
<keyword evidence="3" id="KW-0862">Zinc</keyword>
<dbReference type="Proteomes" id="UP000694864">
    <property type="component" value="Chromosome 19"/>
</dbReference>
<evidence type="ECO:0000256" key="4">
    <source>
        <dbReference type="PROSITE-ProRule" id="PRU00325"/>
    </source>
</evidence>
<feature type="region of interest" description="Disordered" evidence="5">
    <location>
        <begin position="316"/>
        <end position="351"/>
    </location>
</feature>
<dbReference type="Pfam" id="PF10551">
    <property type="entry name" value="MULE"/>
    <property type="match status" value="1"/>
</dbReference>
<dbReference type="PANTHER" id="PTHR31973:SF187">
    <property type="entry name" value="MUTATOR TRANSPOSASE MUDRA PROTEIN"/>
    <property type="match status" value="1"/>
</dbReference>
<name>A0ABM0XS91_CAMSA</name>
<evidence type="ECO:0000256" key="1">
    <source>
        <dbReference type="ARBA" id="ARBA00022723"/>
    </source>
</evidence>
<organism evidence="7 8">
    <name type="scientific">Camelina sativa</name>
    <name type="common">False flax</name>
    <name type="synonym">Myagrum sativum</name>
    <dbReference type="NCBI Taxonomy" id="90675"/>
    <lineage>
        <taxon>Eukaryota</taxon>
        <taxon>Viridiplantae</taxon>
        <taxon>Streptophyta</taxon>
        <taxon>Embryophyta</taxon>
        <taxon>Tracheophyta</taxon>
        <taxon>Spermatophyta</taxon>
        <taxon>Magnoliopsida</taxon>
        <taxon>eudicotyledons</taxon>
        <taxon>Gunneridae</taxon>
        <taxon>Pentapetalae</taxon>
        <taxon>rosids</taxon>
        <taxon>malvids</taxon>
        <taxon>Brassicales</taxon>
        <taxon>Brassicaceae</taxon>
        <taxon>Camelineae</taxon>
        <taxon>Camelina</taxon>
    </lineage>
</organism>
<dbReference type="InterPro" id="IPR018289">
    <property type="entry name" value="MULE_transposase_dom"/>
</dbReference>
<evidence type="ECO:0000313" key="7">
    <source>
        <dbReference type="Proteomes" id="UP000694864"/>
    </source>
</evidence>
<dbReference type="InterPro" id="IPR006564">
    <property type="entry name" value="Znf_PMZ"/>
</dbReference>
<evidence type="ECO:0000256" key="5">
    <source>
        <dbReference type="SAM" id="MobiDB-lite"/>
    </source>
</evidence>
<evidence type="ECO:0000313" key="8">
    <source>
        <dbReference type="RefSeq" id="XP_010490241.1"/>
    </source>
</evidence>
<evidence type="ECO:0000259" key="6">
    <source>
        <dbReference type="PROSITE" id="PS50966"/>
    </source>
</evidence>
<dbReference type="PANTHER" id="PTHR31973">
    <property type="entry name" value="POLYPROTEIN, PUTATIVE-RELATED"/>
    <property type="match status" value="1"/>
</dbReference>
<evidence type="ECO:0000256" key="2">
    <source>
        <dbReference type="ARBA" id="ARBA00022771"/>
    </source>
</evidence>
<gene>
    <name evidence="8" type="primary">LOC104767984</name>
</gene>
<protein>
    <submittedName>
        <fullName evidence="8">Uncharacterized protein LOC104767984</fullName>
    </submittedName>
</protein>
<dbReference type="RefSeq" id="XP_010490241.1">
    <property type="nucleotide sequence ID" value="XM_010491939.1"/>
</dbReference>
<accession>A0ABM0XS91</accession>
<reference evidence="7" key="1">
    <citation type="journal article" date="2014" name="Nat. Commun.">
        <title>The emerging biofuel crop Camelina sativa retains a highly undifferentiated hexaploid genome structure.</title>
        <authorList>
            <person name="Kagale S."/>
            <person name="Koh C."/>
            <person name="Nixon J."/>
            <person name="Bollina V."/>
            <person name="Clarke W.E."/>
            <person name="Tuteja R."/>
            <person name="Spillane C."/>
            <person name="Robinson S.J."/>
            <person name="Links M.G."/>
            <person name="Clarke C."/>
            <person name="Higgins E.E."/>
            <person name="Huebert T."/>
            <person name="Sharpe A.G."/>
            <person name="Parkin I.A."/>
        </authorList>
    </citation>
    <scope>NUCLEOTIDE SEQUENCE [LARGE SCALE GENOMIC DNA]</scope>
    <source>
        <strain evidence="7">cv. DH55</strain>
    </source>
</reference>
<dbReference type="GeneID" id="104767984"/>
<dbReference type="Pfam" id="PF04434">
    <property type="entry name" value="SWIM"/>
    <property type="match status" value="1"/>
</dbReference>
<feature type="domain" description="SWIM-type" evidence="6">
    <location>
        <begin position="247"/>
        <end position="279"/>
    </location>
</feature>
<reference evidence="8" key="2">
    <citation type="submission" date="2025-08" db="UniProtKB">
        <authorList>
            <consortium name="RefSeq"/>
        </authorList>
    </citation>
    <scope>IDENTIFICATION</scope>
    <source>
        <tissue evidence="8">Leaf</tissue>
    </source>
</reference>
<keyword evidence="1" id="KW-0479">Metal-binding</keyword>
<sequence length="377" mass="42492">MVYLHLLKQTNTGTVWDVVSRRVGASKNKFKYLFFALGACIHAAKFMRKVLIIDATTIKAKFRGCLLTAIFQDGNFQIMPLGFAVVDSENEQAWTWFFKKLMSIVPDADDLAACAYTVGEFRQKFDEIERRSPLCANYLRGIGISHWSRVYFQGKRYNIMSSNIAESLNAAMAKALEFPIVSMVETIRMMLMRWFYCRRSKANKHLGPVTPEVEELLLKHLSDSAGLSVSPASADIYQVSNSHGILFTVDLDRKTCTCKVFETLGIPCSHALAAARVNGIPIPRLVEENYKSDLWRNTYSVVVMLVPDVADHDIPEDMLNPNGVPPETNAGPGRPRKRRIPSNGEERAIKRRKIGPSRCRRCYGTGHNRATCRNPIP</sequence>
<dbReference type="InterPro" id="IPR007527">
    <property type="entry name" value="Znf_SWIM"/>
</dbReference>
<dbReference type="PROSITE" id="PS50966">
    <property type="entry name" value="ZF_SWIM"/>
    <property type="match status" value="1"/>
</dbReference>
<dbReference type="SMART" id="SM00575">
    <property type="entry name" value="ZnF_PMZ"/>
    <property type="match status" value="1"/>
</dbReference>